<dbReference type="SUPFAM" id="SSF53756">
    <property type="entry name" value="UDP-Glycosyltransferase/glycogen phosphorylase"/>
    <property type="match status" value="1"/>
</dbReference>
<dbReference type="Proteomes" id="UP000289792">
    <property type="component" value="Unassembled WGS sequence"/>
</dbReference>
<dbReference type="PANTHER" id="PTHR12526">
    <property type="entry name" value="GLYCOSYLTRANSFERASE"/>
    <property type="match status" value="1"/>
</dbReference>
<dbReference type="InterPro" id="IPR001296">
    <property type="entry name" value="Glyco_trans_1"/>
</dbReference>
<evidence type="ECO:0000259" key="1">
    <source>
        <dbReference type="Pfam" id="PF00534"/>
    </source>
</evidence>
<evidence type="ECO:0000313" key="3">
    <source>
        <dbReference type="EMBL" id="RXJ45960.1"/>
    </source>
</evidence>
<dbReference type="Pfam" id="PF13579">
    <property type="entry name" value="Glyco_trans_4_4"/>
    <property type="match status" value="1"/>
</dbReference>
<dbReference type="PANTHER" id="PTHR12526:SF638">
    <property type="entry name" value="SPORE COAT PROTEIN SA"/>
    <property type="match status" value="1"/>
</dbReference>
<feature type="domain" description="Glycosyltransferase subfamily 4-like N-terminal" evidence="2">
    <location>
        <begin position="47"/>
        <end position="170"/>
    </location>
</feature>
<dbReference type="RefSeq" id="WP_129018162.1">
    <property type="nucleotide sequence ID" value="NZ_SDDZ01000009.1"/>
</dbReference>
<gene>
    <name evidence="3" type="ORF">ESZ48_14190</name>
</gene>
<keyword evidence="3" id="KW-0808">Transferase</keyword>
<keyword evidence="4" id="KW-1185">Reference proteome</keyword>
<dbReference type="AlphaFoldDB" id="A0A4Q0XEW0"/>
<evidence type="ECO:0000259" key="2">
    <source>
        <dbReference type="Pfam" id="PF13579"/>
    </source>
</evidence>
<dbReference type="GO" id="GO:0016757">
    <property type="term" value="F:glycosyltransferase activity"/>
    <property type="evidence" value="ECO:0007669"/>
    <property type="project" value="InterPro"/>
</dbReference>
<reference evidence="3 4" key="1">
    <citation type="submission" date="2019-01" db="EMBL/GenBank/DDBJ databases">
        <title>Genome sequence of the Antarctic species Gelidibacter gilvus ACAM 158(T).</title>
        <authorList>
            <person name="Bowman J.P."/>
        </authorList>
    </citation>
    <scope>NUCLEOTIDE SEQUENCE [LARGE SCALE GENOMIC DNA]</scope>
    <source>
        <strain evidence="3 4">IC158</strain>
    </source>
</reference>
<dbReference type="EMBL" id="SDDZ01000009">
    <property type="protein sequence ID" value="RXJ45960.1"/>
    <property type="molecule type" value="Genomic_DNA"/>
</dbReference>
<dbReference type="Gene3D" id="3.40.50.2000">
    <property type="entry name" value="Glycogen Phosphorylase B"/>
    <property type="match status" value="2"/>
</dbReference>
<dbReference type="CDD" id="cd03808">
    <property type="entry name" value="GT4_CapM-like"/>
    <property type="match status" value="1"/>
</dbReference>
<protein>
    <submittedName>
        <fullName evidence="3">Glycosyltransferase family 1 protein</fullName>
    </submittedName>
</protein>
<dbReference type="InterPro" id="IPR028098">
    <property type="entry name" value="Glyco_trans_4-like_N"/>
</dbReference>
<organism evidence="3 4">
    <name type="scientific">Gelidibacter gilvus</name>
    <dbReference type="NCBI Taxonomy" id="59602"/>
    <lineage>
        <taxon>Bacteria</taxon>
        <taxon>Pseudomonadati</taxon>
        <taxon>Bacteroidota</taxon>
        <taxon>Flavobacteriia</taxon>
        <taxon>Flavobacteriales</taxon>
        <taxon>Flavobacteriaceae</taxon>
        <taxon>Gelidibacter</taxon>
    </lineage>
</organism>
<feature type="domain" description="Glycosyl transferase family 1" evidence="1">
    <location>
        <begin position="191"/>
        <end position="357"/>
    </location>
</feature>
<comment type="caution">
    <text evidence="3">The sequence shown here is derived from an EMBL/GenBank/DDBJ whole genome shotgun (WGS) entry which is preliminary data.</text>
</comment>
<name>A0A4Q0XEW0_9FLAO</name>
<sequence length="381" mass="43144">MKKIIRVTTIPGSIWALLKGQLHFMSNYYEVIGISSKTSDFYKISENEGVRTIPVEMTRTITPLRDLIGLYKLFHIFKKEKPFIVHTHTPKAGTLGMFAAKLAGVPHRLHTVAGLPLLETDGFKRELLNRVEKLTYTSATLILPNSFALKDIIINQNFCKEDKLKVIANGSSNGIDTDHYDLKKVPVESVEKIKNQLKIRTSDTVFLFIGRIVKDKGINELILAFNEITNSHDNVQLILVGYKESDLDPISPESEFLIVNNPKIHEVGNIKDIRPYVALSNVLTFPSYREGFPNVVLQASCMEKPCIVTDINGCNEIIKDNYNGLIIPTKDSMALRDAMLKLHNNPQLTQDLAKNARPNIINKYQRSIVWEELLDLYNNLN</sequence>
<dbReference type="OrthoDB" id="9790710at2"/>
<accession>A0A4Q0XEW0</accession>
<dbReference type="Pfam" id="PF00534">
    <property type="entry name" value="Glycos_transf_1"/>
    <property type="match status" value="1"/>
</dbReference>
<evidence type="ECO:0000313" key="4">
    <source>
        <dbReference type="Proteomes" id="UP000289792"/>
    </source>
</evidence>
<proteinExistence type="predicted"/>